<feature type="signal peptide" evidence="2">
    <location>
        <begin position="1"/>
        <end position="20"/>
    </location>
</feature>
<proteinExistence type="predicted"/>
<dbReference type="Proteomes" id="UP000807306">
    <property type="component" value="Unassembled WGS sequence"/>
</dbReference>
<protein>
    <submittedName>
        <fullName evidence="3">Uncharacterized protein</fullName>
    </submittedName>
</protein>
<comment type="caution">
    <text evidence="3">The sequence shown here is derived from an EMBL/GenBank/DDBJ whole genome shotgun (WGS) entry which is preliminary data.</text>
</comment>
<evidence type="ECO:0000313" key="3">
    <source>
        <dbReference type="EMBL" id="KAF9528850.1"/>
    </source>
</evidence>
<name>A0A9P6EH57_9AGAR</name>
<evidence type="ECO:0000256" key="2">
    <source>
        <dbReference type="SAM" id="SignalP"/>
    </source>
</evidence>
<feature type="compositionally biased region" description="Basic and acidic residues" evidence="1">
    <location>
        <begin position="34"/>
        <end position="45"/>
    </location>
</feature>
<feature type="chain" id="PRO_5040122493" evidence="2">
    <location>
        <begin position="21"/>
        <end position="331"/>
    </location>
</feature>
<evidence type="ECO:0000256" key="1">
    <source>
        <dbReference type="SAM" id="MobiDB-lite"/>
    </source>
</evidence>
<dbReference type="AlphaFoldDB" id="A0A9P6EH57"/>
<keyword evidence="4" id="KW-1185">Reference proteome</keyword>
<feature type="region of interest" description="Disordered" evidence="1">
    <location>
        <begin position="23"/>
        <end position="77"/>
    </location>
</feature>
<sequence length="331" mass="34688">MVQISNAIIITTILVAPVLAVPVPPTSGHRRQQRTTEADDHEIQQHKAHRHKVQRYQGQYPKPHPHQRPAGQRRQSTFGQVASVAGGILGAASAGAGLASLIPHQDKPAQVPPVPQAQAELQARDPNSKRAKFRKVASGAGAVFGGALGVTSTVVDVASLIPDQEAPPPQPRENEGEINVREPKVGFRKVASVAGSTMGAVSTVAGLAALIPGLQDQQPQAREYDEEIEAREPKVGFRKVASAAGSTIGAVSTVAGFAALIPGLQGQQPSPPQAREYDEGVEVRGAVRHRRHRFVNGDIATIASGLAGAAGFGGAVAIQQTARDVSYNELD</sequence>
<accession>A0A9P6EH57</accession>
<dbReference type="EMBL" id="MU157850">
    <property type="protein sequence ID" value="KAF9528850.1"/>
    <property type="molecule type" value="Genomic_DNA"/>
</dbReference>
<keyword evidence="2" id="KW-0732">Signal</keyword>
<gene>
    <name evidence="3" type="ORF">CPB83DRAFT_853841</name>
</gene>
<reference evidence="3" key="1">
    <citation type="submission" date="2020-11" db="EMBL/GenBank/DDBJ databases">
        <authorList>
            <consortium name="DOE Joint Genome Institute"/>
            <person name="Ahrendt S."/>
            <person name="Riley R."/>
            <person name="Andreopoulos W."/>
            <person name="Labutti K."/>
            <person name="Pangilinan J."/>
            <person name="Ruiz-Duenas F.J."/>
            <person name="Barrasa J.M."/>
            <person name="Sanchez-Garcia M."/>
            <person name="Camarero S."/>
            <person name="Miyauchi S."/>
            <person name="Serrano A."/>
            <person name="Linde D."/>
            <person name="Babiker R."/>
            <person name="Drula E."/>
            <person name="Ayuso-Fernandez I."/>
            <person name="Pacheco R."/>
            <person name="Padilla G."/>
            <person name="Ferreira P."/>
            <person name="Barriuso J."/>
            <person name="Kellner H."/>
            <person name="Castanera R."/>
            <person name="Alfaro M."/>
            <person name="Ramirez L."/>
            <person name="Pisabarro A.G."/>
            <person name="Kuo A."/>
            <person name="Tritt A."/>
            <person name="Lipzen A."/>
            <person name="He G."/>
            <person name="Yan M."/>
            <person name="Ng V."/>
            <person name="Cullen D."/>
            <person name="Martin F."/>
            <person name="Rosso M.-N."/>
            <person name="Henrissat B."/>
            <person name="Hibbett D."/>
            <person name="Martinez A.T."/>
            <person name="Grigoriev I.V."/>
        </authorList>
    </citation>
    <scope>NUCLEOTIDE SEQUENCE</scope>
    <source>
        <strain evidence="3">CBS 506.95</strain>
    </source>
</reference>
<organism evidence="3 4">
    <name type="scientific">Crepidotus variabilis</name>
    <dbReference type="NCBI Taxonomy" id="179855"/>
    <lineage>
        <taxon>Eukaryota</taxon>
        <taxon>Fungi</taxon>
        <taxon>Dikarya</taxon>
        <taxon>Basidiomycota</taxon>
        <taxon>Agaricomycotina</taxon>
        <taxon>Agaricomycetes</taxon>
        <taxon>Agaricomycetidae</taxon>
        <taxon>Agaricales</taxon>
        <taxon>Agaricineae</taxon>
        <taxon>Crepidotaceae</taxon>
        <taxon>Crepidotus</taxon>
    </lineage>
</organism>
<evidence type="ECO:0000313" key="4">
    <source>
        <dbReference type="Proteomes" id="UP000807306"/>
    </source>
</evidence>